<dbReference type="EMBL" id="JBAMZL010000017">
    <property type="protein sequence ID" value="KAL0510353.1"/>
    <property type="molecule type" value="Genomic_DNA"/>
</dbReference>
<evidence type="ECO:0000256" key="1">
    <source>
        <dbReference type="ARBA" id="ARBA00005077"/>
    </source>
</evidence>
<dbReference type="InterPro" id="IPR005480">
    <property type="entry name" value="CPSase_lsu_oligo"/>
</dbReference>
<dbReference type="InterPro" id="IPR011607">
    <property type="entry name" value="MGS-like_dom"/>
</dbReference>
<evidence type="ECO:0000256" key="5">
    <source>
        <dbReference type="ARBA" id="ARBA00022598"/>
    </source>
</evidence>
<keyword evidence="10 16" id="KW-0067">ATP-binding</keyword>
<dbReference type="SUPFAM" id="SSF69864">
    <property type="entry name" value="Argininosuccinate synthetase, C-terminal domain"/>
    <property type="match status" value="1"/>
</dbReference>
<dbReference type="GO" id="GO:0006541">
    <property type="term" value="P:glutamine metabolic process"/>
    <property type="evidence" value="ECO:0007669"/>
    <property type="project" value="InterPro"/>
</dbReference>
<dbReference type="Pfam" id="PF00988">
    <property type="entry name" value="CPSase_sm_chain"/>
    <property type="match status" value="1"/>
</dbReference>
<evidence type="ECO:0000259" key="19">
    <source>
        <dbReference type="PROSITE" id="PS51855"/>
    </source>
</evidence>
<dbReference type="GO" id="GO:0005951">
    <property type="term" value="C:carbamoyl-phosphate synthase complex"/>
    <property type="evidence" value="ECO:0007669"/>
    <property type="project" value="TreeGrafter"/>
</dbReference>
<dbReference type="SUPFAM" id="SSF52021">
    <property type="entry name" value="Carbamoyl phosphate synthetase, small subunit N-terminal domain"/>
    <property type="match status" value="1"/>
</dbReference>
<dbReference type="SMART" id="SM00851">
    <property type="entry name" value="MGS"/>
    <property type="match status" value="1"/>
</dbReference>
<dbReference type="PANTHER" id="PTHR11405">
    <property type="entry name" value="CARBAMOYLTRANSFERASE FAMILY MEMBER"/>
    <property type="match status" value="1"/>
</dbReference>
<dbReference type="PRINTS" id="PR00096">
    <property type="entry name" value="GATASE"/>
</dbReference>
<evidence type="ECO:0000256" key="2">
    <source>
        <dbReference type="ARBA" id="ARBA00009799"/>
    </source>
</evidence>
<dbReference type="EC" id="6.3.5.5" evidence="3"/>
<evidence type="ECO:0000256" key="7">
    <source>
        <dbReference type="ARBA" id="ARBA00022723"/>
    </source>
</evidence>
<feature type="domain" description="MGS-like" evidence="19">
    <location>
        <begin position="1325"/>
        <end position="1513"/>
    </location>
</feature>
<keyword evidence="7" id="KW-0479">Metal-binding</keyword>
<dbReference type="NCBIfam" id="TIGR01369">
    <property type="entry name" value="CPSaseII_lrg"/>
    <property type="match status" value="1"/>
</dbReference>
<organism evidence="20 21">
    <name type="scientific">Leishmania utingensis</name>
    <dbReference type="NCBI Taxonomy" id="653362"/>
    <lineage>
        <taxon>Eukaryota</taxon>
        <taxon>Discoba</taxon>
        <taxon>Euglenozoa</taxon>
        <taxon>Kinetoplastea</taxon>
        <taxon>Metakinetoplastina</taxon>
        <taxon>Trypanosomatida</taxon>
        <taxon>Trypanosomatidae</taxon>
        <taxon>Leishmaniinae</taxon>
        <taxon>Leishmania</taxon>
    </lineage>
</organism>
<dbReference type="GO" id="GO:0004088">
    <property type="term" value="F:carbamoyl-phosphate synthase (glutamine-hydrolyzing) activity"/>
    <property type="evidence" value="ECO:0007669"/>
    <property type="project" value="UniProtKB-EC"/>
</dbReference>
<dbReference type="NCBIfam" id="NF003671">
    <property type="entry name" value="PRK05294.1"/>
    <property type="match status" value="1"/>
</dbReference>
<feature type="region of interest" description="Disordered" evidence="17">
    <location>
        <begin position="1"/>
        <end position="23"/>
    </location>
</feature>
<dbReference type="FunFam" id="3.40.50.1380:FF:000024">
    <property type="entry name" value="Carbamoyl-phosphate synthase, putative"/>
    <property type="match status" value="1"/>
</dbReference>
<keyword evidence="4" id="KW-0055">Arginine biosynthesis</keyword>
<dbReference type="GO" id="GO:0004055">
    <property type="term" value="F:argininosuccinate synthase activity"/>
    <property type="evidence" value="ECO:0007669"/>
    <property type="project" value="InterPro"/>
</dbReference>
<comment type="similarity">
    <text evidence="2">Belongs to the CarB family.</text>
</comment>
<dbReference type="InterPro" id="IPR058047">
    <property type="entry name" value="CPSase_preATP-grasp"/>
</dbReference>
<dbReference type="InterPro" id="IPR016185">
    <property type="entry name" value="PreATP-grasp_dom_sf"/>
</dbReference>
<evidence type="ECO:0000256" key="13">
    <source>
        <dbReference type="ARBA" id="ARBA00047359"/>
    </source>
</evidence>
<evidence type="ECO:0000256" key="9">
    <source>
        <dbReference type="ARBA" id="ARBA00022741"/>
    </source>
</evidence>
<dbReference type="GO" id="GO:0046872">
    <property type="term" value="F:metal ion binding"/>
    <property type="evidence" value="ECO:0007669"/>
    <property type="project" value="UniProtKB-KW"/>
</dbReference>
<dbReference type="NCBIfam" id="NF009475">
    <property type="entry name" value="PRK12838.1"/>
    <property type="match status" value="1"/>
</dbReference>
<dbReference type="GO" id="GO:0006207">
    <property type="term" value="P:'de novo' pyrimidine nucleobase biosynthetic process"/>
    <property type="evidence" value="ECO:0007669"/>
    <property type="project" value="InterPro"/>
</dbReference>
<keyword evidence="11" id="KW-0464">Manganese</keyword>
<dbReference type="NCBIfam" id="NF009455">
    <property type="entry name" value="PRK12815.1"/>
    <property type="match status" value="1"/>
</dbReference>
<keyword evidence="6" id="KW-0028">Amino-acid biosynthesis</keyword>
<dbReference type="GO" id="GO:0006526">
    <property type="term" value="P:L-arginine biosynthetic process"/>
    <property type="evidence" value="ECO:0007669"/>
    <property type="project" value="UniProtKB-KW"/>
</dbReference>
<dbReference type="InterPro" id="IPR005479">
    <property type="entry name" value="CPAse_ATP-bd"/>
</dbReference>
<dbReference type="InterPro" id="IPR036897">
    <property type="entry name" value="CarbamoylP_synth_lsu_oligo_sf"/>
</dbReference>
<dbReference type="Proteomes" id="UP001482455">
    <property type="component" value="Unassembled WGS sequence"/>
</dbReference>
<dbReference type="FunFam" id="3.40.50.880:FF:000092">
    <property type="entry name" value="Putative carbamoyl-phosphate synthase"/>
    <property type="match status" value="1"/>
</dbReference>
<evidence type="ECO:0000256" key="17">
    <source>
        <dbReference type="SAM" id="MobiDB-lite"/>
    </source>
</evidence>
<comment type="catalytic activity">
    <reaction evidence="14">
        <text>hydrogencarbonate + L-glutamine + 2 ATP + H2O = carbamoyl phosphate + L-glutamate + 2 ADP + phosphate + 2 H(+)</text>
        <dbReference type="Rhea" id="RHEA:18633"/>
        <dbReference type="ChEBI" id="CHEBI:15377"/>
        <dbReference type="ChEBI" id="CHEBI:15378"/>
        <dbReference type="ChEBI" id="CHEBI:17544"/>
        <dbReference type="ChEBI" id="CHEBI:29985"/>
        <dbReference type="ChEBI" id="CHEBI:30616"/>
        <dbReference type="ChEBI" id="CHEBI:43474"/>
        <dbReference type="ChEBI" id="CHEBI:58228"/>
        <dbReference type="ChEBI" id="CHEBI:58359"/>
        <dbReference type="ChEBI" id="CHEBI:456216"/>
        <dbReference type="EC" id="6.3.5.5"/>
    </reaction>
</comment>
<dbReference type="Pfam" id="PF20979">
    <property type="entry name" value="Arginosuc_syn_C"/>
    <property type="match status" value="1"/>
</dbReference>
<evidence type="ECO:0000256" key="8">
    <source>
        <dbReference type="ARBA" id="ARBA00022737"/>
    </source>
</evidence>
<evidence type="ECO:0000256" key="14">
    <source>
        <dbReference type="ARBA" id="ARBA00048816"/>
    </source>
</evidence>
<dbReference type="Gene3D" id="3.30.1490.20">
    <property type="entry name" value="ATP-grasp fold, A domain"/>
    <property type="match status" value="1"/>
</dbReference>
<dbReference type="PROSITE" id="PS00867">
    <property type="entry name" value="CPSASE_2"/>
    <property type="match status" value="2"/>
</dbReference>
<dbReference type="InterPro" id="IPR048268">
    <property type="entry name" value="Arginosuc_syn_C"/>
</dbReference>
<dbReference type="GO" id="GO:0005524">
    <property type="term" value="F:ATP binding"/>
    <property type="evidence" value="ECO:0007669"/>
    <property type="project" value="UniProtKB-UniRule"/>
</dbReference>
<dbReference type="FunFam" id="3.40.50.20:FF:000002">
    <property type="entry name" value="Carbamoyl-phosphate synthase large chain"/>
    <property type="match status" value="1"/>
</dbReference>
<dbReference type="GO" id="GO:0004087">
    <property type="term" value="F:carbamoyl-phosphate synthase (ammonia) activity"/>
    <property type="evidence" value="ECO:0007669"/>
    <property type="project" value="UniProtKB-EC"/>
</dbReference>
<dbReference type="InterPro" id="IPR006274">
    <property type="entry name" value="CarbamoylP_synth_ssu"/>
</dbReference>
<dbReference type="InterPro" id="IPR013815">
    <property type="entry name" value="ATP_grasp_subdomain_1"/>
</dbReference>
<keyword evidence="8" id="KW-0677">Repeat</keyword>
<evidence type="ECO:0000256" key="4">
    <source>
        <dbReference type="ARBA" id="ARBA00022571"/>
    </source>
</evidence>
<comment type="caution">
    <text evidence="20">The sequence shown here is derived from an EMBL/GenBank/DDBJ whole genome shotgun (WGS) entry which is preliminary data.</text>
</comment>
<dbReference type="SUPFAM" id="SSF52402">
    <property type="entry name" value="Adenine nucleotide alpha hydrolases-like"/>
    <property type="match status" value="1"/>
</dbReference>
<dbReference type="InterPro" id="IPR014729">
    <property type="entry name" value="Rossmann-like_a/b/a_fold"/>
</dbReference>
<keyword evidence="21" id="KW-1185">Reference proteome</keyword>
<dbReference type="SMART" id="SM01097">
    <property type="entry name" value="CPSase_sm_chain"/>
    <property type="match status" value="1"/>
</dbReference>
<dbReference type="InterPro" id="IPR017926">
    <property type="entry name" value="GATASE"/>
</dbReference>
<evidence type="ECO:0000313" key="20">
    <source>
        <dbReference type="EMBL" id="KAL0510353.1"/>
    </source>
</evidence>
<dbReference type="InterPro" id="IPR036480">
    <property type="entry name" value="CarbP_synth_ssu_N_sf"/>
</dbReference>
<dbReference type="InterPro" id="IPR029062">
    <property type="entry name" value="Class_I_gatase-like"/>
</dbReference>
<dbReference type="Pfam" id="PF02786">
    <property type="entry name" value="CPSase_L_D2"/>
    <property type="match status" value="2"/>
</dbReference>
<keyword evidence="9 16" id="KW-0547">Nucleotide-binding</keyword>
<dbReference type="Gene3D" id="3.30.470.20">
    <property type="entry name" value="ATP-grasp fold, B domain"/>
    <property type="match status" value="2"/>
</dbReference>
<dbReference type="Pfam" id="PF02142">
    <property type="entry name" value="MGS"/>
    <property type="match status" value="1"/>
</dbReference>
<dbReference type="InterPro" id="IPR024074">
    <property type="entry name" value="AS_cat/multimer_dom_body"/>
</dbReference>
<sequence>MLCPPEQREKASKTQRVREGEDDGMMEHHVKAELVLHGGERFQGYSFGYEESVAGEVVFATGMVGYPESLTDPSYHGQILVLTSPMVGNYGVPPIEEDLFGVTKYFESTNGQVHVSAVVVQEYCDQPDHWEMHETLGQWLRKNKVPGMMMVDTRSIVLKLRDMGTALGKMIVAGNDVPFMDPNTRNLVAEVSTKTRVTHGHGTLRILVIDMGVKLNTLRCLLKHDVTLIVVPHDWDITTEVYDGLFITNGPGNPQMCASTIRSVRWALQQDKPVFGICMGNQMLCLAAGGSTYKMKYGHRGQNQPCKCTLDGRVVITTQNHGFAVDFKTLPLDEWEEYFINSNDGSNEGLWHKTKPFCSVQFHPEGRCGPQDTEYLFGEYVRRVKESKVKEVAKLKPRKVLVLGAGGIVIAQAGEFDYSGSQCLKSLREEGIETVLINPNIATVQTDDEMADHIYFVPLTVEAVVRVIEKERPDGILLGWGGQTALNCGVKLDELGILKKYNVQVLGTPVSVIAVTEDRELFRDTLLQINEQVAKSAAVTSVEEAVVASKEIGFPMMVRAAYCLGGQGSGIVENIEELRHKVEVALAASPQVLLEESVAGWKEIEYEVVRDIYDNCITVCNMENFDPMGIHTGESIVVAPSQTLSNDEFHMLRSASIKIIRHLGIVGECNIQYGLDPFSHRYVVIEVNARLSRSSALASKATGYPLAHVAAKVALGKGLFEVMNGVTKTTMACFEPSMDYIVVKMPRWDLDKFNMVSEDIGSMMKSVGEVMSIGRTFEEALQKAIRMVDPSYTGFSVPVRFSGLDFDYMAHVRRPTPYRLFALCRALLDGHSAEELYRMTRITRFFLYKLEKLVCLSKATSTLYANKLSEIPREYLLNMKAHGFSDRQLAQFLSTTAADVRARRVELNVMPLIKQIDTVAGEYPAAQCCYLYSTYNAQRDDVPFTERMYAVLGCGVYRIGNSVEFDYGGVLVARELRRLGNKVILINYNPETVSTDYDECDRLYFDEVSEETVLDILTKERVRGVVISLGGQIVQNMALSLKQSGVPILGTDPANIDMAEDRSKFSKMCDDLGVPQPEWISATSVAQVLEFCDTVGYPALVRPSYVLSGSAMAVIANKEDVTRYLKEASFVSGDHPVVVSKYYEGAMEYDVDIVAHHGRVLCYAICEHVENAGVHSGDATMFLPPQNTDKDTMKRIYDSVNCIAEKLDVVGPMNVQFLLTMEGQLRVIEANVRSSRSVPFVSKTLGISFPAVMVSAFLARKDQNLVPIKRAKMTHIGCKASVFSFNRLAGADPILGVEMASTGEIGVFGRDKHEVFLKAMLCQNFKIPEKGIFFSSDVDSQTEVLCPYIQRLVRRGLKVYCTANTANVLQEYGILCEVLLQRSELPSGDASDSRCLAVYDEEVAKKEKFDLVIQIRDKKRDFVLRRCTRETASPDYWVRRLAVDYNIPLLTEPSIVKMFCECMDLPPSSIEIEPFRHYVPKIYHKIENNNCAMLRRHKVGLMITNNNDSKILALRLSQEGLNITCFHAYLGGSDIDNFEQAFQSLNVPVEVVDLRSEIANSAFDLIMCQSADERHNWHLSKLSWYIFGKYLIPVMRARHMSVVAQTSKQNKKEAGFEKHVQNNCPEMGVYNAWRDARLMEDFATVADQISFLRKQGIKATVKSNIQVHSSVCGNTYYCDDMRSLPAPSLVKLLRDCSATPEFVSLTFRSARCVNINGIDATPLLALQMANEIAGRNGVGITRTREGAMFEAPGMHLLSVSLQFLYDVSFDRSAADLFRIYSRHVSQNIGAGQLSEKHTQSAIEAVRFLTGDVSGVVELELHQGEIIFLKLSHVQNPVNRRAAPQLVTEEELEEVFQPGNGSFSDVQW</sequence>
<dbReference type="SUPFAM" id="SSF52335">
    <property type="entry name" value="Methylglyoxal synthase-like"/>
    <property type="match status" value="1"/>
</dbReference>
<dbReference type="InterPro" id="IPR002474">
    <property type="entry name" value="CarbamoylP_synth_ssu_N"/>
</dbReference>
<dbReference type="InterPro" id="IPR005483">
    <property type="entry name" value="CPSase_dom"/>
</dbReference>
<dbReference type="CDD" id="cd01423">
    <property type="entry name" value="MGS_CPS_I_III"/>
    <property type="match status" value="1"/>
</dbReference>
<protein>
    <recommendedName>
        <fullName evidence="15">Carbamoyl phosphate synthase arginine-specific large chain</fullName>
        <ecNumber evidence="12">6.3.4.16</ecNumber>
        <ecNumber evidence="3">6.3.5.5</ecNumber>
    </recommendedName>
</protein>
<dbReference type="NCBIfam" id="TIGR01368">
    <property type="entry name" value="CPSaseIIsmall"/>
    <property type="match status" value="1"/>
</dbReference>
<dbReference type="SMART" id="SM01096">
    <property type="entry name" value="CPSase_L_D3"/>
    <property type="match status" value="1"/>
</dbReference>
<evidence type="ECO:0000256" key="11">
    <source>
        <dbReference type="ARBA" id="ARBA00023211"/>
    </source>
</evidence>
<dbReference type="SUPFAM" id="SSF52440">
    <property type="entry name" value="PreATP-grasp domain"/>
    <property type="match status" value="2"/>
</dbReference>
<dbReference type="InterPro" id="IPR011761">
    <property type="entry name" value="ATP-grasp"/>
</dbReference>
<dbReference type="Gene3D" id="3.50.30.20">
    <property type="entry name" value="Carbamoyl-phosphate synthase small subunit, N-terminal domain"/>
    <property type="match status" value="1"/>
</dbReference>
<dbReference type="Gene3D" id="3.90.1260.10">
    <property type="entry name" value="Argininosuccinate synthetase, chain A, domain 2"/>
    <property type="match status" value="1"/>
</dbReference>
<accession>A0AAW3ATH3</accession>
<evidence type="ECO:0000313" key="21">
    <source>
        <dbReference type="Proteomes" id="UP001482455"/>
    </source>
</evidence>
<dbReference type="FunFam" id="3.40.50.20:FF:000019">
    <property type="entry name" value="Carbamoyl phosphate synthetase II"/>
    <property type="match status" value="1"/>
</dbReference>
<dbReference type="InterPro" id="IPR006275">
    <property type="entry name" value="CPSase_lsu"/>
</dbReference>
<dbReference type="PROSITE" id="PS50975">
    <property type="entry name" value="ATP_GRASP"/>
    <property type="match status" value="2"/>
</dbReference>
<dbReference type="FunFam" id="3.30.1490.20:FF:000001">
    <property type="entry name" value="Carbamoyl-phosphate synthase large chain"/>
    <property type="match status" value="1"/>
</dbReference>
<comment type="catalytic activity">
    <reaction evidence="13">
        <text>hydrogencarbonate + NH4(+) + 2 ATP = carbamoyl phosphate + 2 ADP + phosphate + 2 H(+)</text>
        <dbReference type="Rhea" id="RHEA:18029"/>
        <dbReference type="ChEBI" id="CHEBI:15378"/>
        <dbReference type="ChEBI" id="CHEBI:17544"/>
        <dbReference type="ChEBI" id="CHEBI:28938"/>
        <dbReference type="ChEBI" id="CHEBI:30616"/>
        <dbReference type="ChEBI" id="CHEBI:43474"/>
        <dbReference type="ChEBI" id="CHEBI:58228"/>
        <dbReference type="ChEBI" id="CHEBI:456216"/>
        <dbReference type="EC" id="6.3.4.16"/>
    </reaction>
</comment>
<dbReference type="InterPro" id="IPR036914">
    <property type="entry name" value="MGS-like_dom_sf"/>
</dbReference>
<dbReference type="PRINTS" id="PR00098">
    <property type="entry name" value="CPSASE"/>
</dbReference>
<dbReference type="PROSITE" id="PS00866">
    <property type="entry name" value="CPSASE_1"/>
    <property type="match status" value="1"/>
</dbReference>
<dbReference type="PRINTS" id="PR00099">
    <property type="entry name" value="CPSGATASE"/>
</dbReference>
<dbReference type="PANTHER" id="PTHR11405:SF53">
    <property type="entry name" value="CARBAMOYL-PHOSPHATE SYNTHASE [AMMONIA], MITOCHONDRIAL"/>
    <property type="match status" value="1"/>
</dbReference>
<dbReference type="Pfam" id="PF02787">
    <property type="entry name" value="CPSase_L_D3"/>
    <property type="match status" value="1"/>
</dbReference>
<dbReference type="FunFam" id="3.40.50.620:FF:000361">
    <property type="entry name" value="Putative carbamoyl-phosphate synthase"/>
    <property type="match status" value="1"/>
</dbReference>
<dbReference type="SUPFAM" id="SSF56059">
    <property type="entry name" value="Glutathione synthetase ATP-binding domain-like"/>
    <property type="match status" value="2"/>
</dbReference>
<dbReference type="SUPFAM" id="SSF48108">
    <property type="entry name" value="Carbamoyl phosphate synthetase, large subunit connection domain"/>
    <property type="match status" value="1"/>
</dbReference>
<dbReference type="InterPro" id="IPR035686">
    <property type="entry name" value="CPSase_GATase1"/>
</dbReference>
<dbReference type="SUPFAM" id="SSF52317">
    <property type="entry name" value="Class I glutamine amidotransferase-like"/>
    <property type="match status" value="1"/>
</dbReference>
<name>A0AAW3ATH3_9TRYP</name>
<dbReference type="FunFam" id="3.50.30.20:FF:000006">
    <property type="entry name" value="Putative carbamoyl-phosphate synthase"/>
    <property type="match status" value="1"/>
</dbReference>
<dbReference type="Gene3D" id="1.10.1030.10">
    <property type="entry name" value="Carbamoyl-phosphate synthetase, large subunit oligomerisation domain"/>
    <property type="match status" value="1"/>
</dbReference>
<evidence type="ECO:0000256" key="6">
    <source>
        <dbReference type="ARBA" id="ARBA00022605"/>
    </source>
</evidence>
<proteinExistence type="inferred from homology"/>
<dbReference type="Gene3D" id="3.40.50.20">
    <property type="match status" value="2"/>
</dbReference>
<evidence type="ECO:0000259" key="18">
    <source>
        <dbReference type="PROSITE" id="PS50975"/>
    </source>
</evidence>
<dbReference type="PROSITE" id="PS51273">
    <property type="entry name" value="GATASE_TYPE_1"/>
    <property type="match status" value="1"/>
</dbReference>
<dbReference type="PROSITE" id="PS51855">
    <property type="entry name" value="MGS"/>
    <property type="match status" value="1"/>
</dbReference>
<evidence type="ECO:0000256" key="12">
    <source>
        <dbReference type="ARBA" id="ARBA00044063"/>
    </source>
</evidence>
<feature type="domain" description="ATP-grasp" evidence="18">
    <location>
        <begin position="1066"/>
        <end position="1258"/>
    </location>
</feature>
<feature type="domain" description="ATP-grasp" evidence="18">
    <location>
        <begin position="523"/>
        <end position="715"/>
    </location>
</feature>
<dbReference type="FunFam" id="3.30.470.20:FF:000026">
    <property type="entry name" value="Carbamoyl-phosphate synthase large chain"/>
    <property type="match status" value="1"/>
</dbReference>
<dbReference type="Gene3D" id="3.40.50.880">
    <property type="match status" value="1"/>
</dbReference>
<dbReference type="EC" id="6.3.4.16" evidence="12"/>
<dbReference type="Pfam" id="PF25596">
    <property type="entry name" value="CPSase_L_D1"/>
    <property type="match status" value="2"/>
</dbReference>
<dbReference type="Gene3D" id="3.40.50.1380">
    <property type="entry name" value="Methylglyoxal synthase-like domain"/>
    <property type="match status" value="1"/>
</dbReference>
<reference evidence="20 21" key="1">
    <citation type="submission" date="2024-02" db="EMBL/GenBank/DDBJ databases">
        <title>FIRST GENOME SEQUENCES OF Leishmania (Viannia) shawi, Leishmania (Viannia) lindenbergi AND Leishmania (Viannia) utingensis.</title>
        <authorList>
            <person name="Resadore F."/>
            <person name="Custodio M.G.F."/>
            <person name="Boite M.C."/>
            <person name="Cupolillo E."/>
            <person name="Ferreira G.E.M."/>
        </authorList>
    </citation>
    <scope>NUCLEOTIDE SEQUENCE [LARGE SCALE GENOMIC DNA]</scope>
    <source>
        <strain evidence="20 21">ITUB/BR/1977/M4964</strain>
    </source>
</reference>
<gene>
    <name evidence="20" type="ORF">Q4I30_002468</name>
</gene>
<comment type="pathway">
    <text evidence="1">Amino-acid biosynthesis; L-arginine biosynthesis; carbamoyl phosphate from bicarbonate: step 1/1.</text>
</comment>
<dbReference type="FunFam" id="3.30.470.20:FF:000001">
    <property type="entry name" value="Carbamoyl-phosphate synthase large chain"/>
    <property type="match status" value="1"/>
</dbReference>
<dbReference type="HAMAP" id="MF_01209">
    <property type="entry name" value="CPSase_S_chain"/>
    <property type="match status" value="1"/>
</dbReference>
<keyword evidence="5" id="KW-0436">Ligase</keyword>
<evidence type="ECO:0000256" key="16">
    <source>
        <dbReference type="PROSITE-ProRule" id="PRU00409"/>
    </source>
</evidence>
<dbReference type="CDD" id="cd01744">
    <property type="entry name" value="GATase1_CPSase"/>
    <property type="match status" value="1"/>
</dbReference>
<evidence type="ECO:0000256" key="15">
    <source>
        <dbReference type="ARBA" id="ARBA00074189"/>
    </source>
</evidence>
<evidence type="ECO:0000256" key="3">
    <source>
        <dbReference type="ARBA" id="ARBA00012738"/>
    </source>
</evidence>
<evidence type="ECO:0000256" key="10">
    <source>
        <dbReference type="ARBA" id="ARBA00022840"/>
    </source>
</evidence>
<dbReference type="Gene3D" id="3.40.50.620">
    <property type="entry name" value="HUPs"/>
    <property type="match status" value="1"/>
</dbReference>
<dbReference type="Pfam" id="PF00117">
    <property type="entry name" value="GATase"/>
    <property type="match status" value="1"/>
</dbReference>